<name>A0A2H4SN35_CORMI</name>
<organism evidence="2 3">
    <name type="scientific">Cordyceps militaris</name>
    <name type="common">Caterpillar fungus</name>
    <name type="synonym">Clavaria militaris</name>
    <dbReference type="NCBI Taxonomy" id="73501"/>
    <lineage>
        <taxon>Eukaryota</taxon>
        <taxon>Fungi</taxon>
        <taxon>Dikarya</taxon>
        <taxon>Ascomycota</taxon>
        <taxon>Pezizomycotina</taxon>
        <taxon>Sordariomycetes</taxon>
        <taxon>Hypocreomycetidae</taxon>
        <taxon>Hypocreales</taxon>
        <taxon>Cordycipitaceae</taxon>
        <taxon>Cordyceps</taxon>
    </lineage>
</organism>
<dbReference type="Proteomes" id="UP000323067">
    <property type="component" value="Chromosome v"/>
</dbReference>
<gene>
    <name evidence="2" type="ORF">A9K55_004064</name>
</gene>
<evidence type="ECO:0000313" key="3">
    <source>
        <dbReference type="Proteomes" id="UP000323067"/>
    </source>
</evidence>
<feature type="compositionally biased region" description="Basic and acidic residues" evidence="1">
    <location>
        <begin position="26"/>
        <end position="35"/>
    </location>
</feature>
<protein>
    <submittedName>
        <fullName evidence="2">Aaa family</fullName>
    </submittedName>
</protein>
<reference evidence="2 3" key="1">
    <citation type="journal article" date="2017" name="BMC Genomics">
        <title>Chromosome level assembly and secondary metabolite potential of the parasitic fungus Cordyceps militaris.</title>
        <authorList>
            <person name="Kramer G.J."/>
            <person name="Nodwell J.R."/>
        </authorList>
    </citation>
    <scope>NUCLEOTIDE SEQUENCE [LARGE SCALE GENOMIC DNA]</scope>
    <source>
        <strain evidence="2 3">ATCC 34164</strain>
    </source>
</reference>
<dbReference type="AlphaFoldDB" id="A0A2H4SN35"/>
<sequence>MKSSNVAPPQVSLVSAQKTSQPVSKDNARDDRPEPTKTAASSTNAAKAAVRDAGVSDEVWDQLQRDAQAERQREAEYKRKQKLKEETRDDALRKRIIQELIKEEEERKKEAETRKRLQMQGRCPVGYEWIRAGGAALEGRTSCLMGSCCKRWTRMLMILLLDFF</sequence>
<feature type="compositionally biased region" description="Low complexity" evidence="1">
    <location>
        <begin position="36"/>
        <end position="48"/>
    </location>
</feature>
<evidence type="ECO:0000256" key="1">
    <source>
        <dbReference type="SAM" id="MobiDB-lite"/>
    </source>
</evidence>
<feature type="compositionally biased region" description="Basic and acidic residues" evidence="1">
    <location>
        <begin position="63"/>
        <end position="79"/>
    </location>
</feature>
<feature type="compositionally biased region" description="Polar residues" evidence="1">
    <location>
        <begin position="1"/>
        <end position="24"/>
    </location>
</feature>
<dbReference type="EMBL" id="CP023325">
    <property type="protein sequence ID" value="ATY64525.1"/>
    <property type="molecule type" value="Genomic_DNA"/>
</dbReference>
<accession>A0A2H4SN35</accession>
<feature type="region of interest" description="Disordered" evidence="1">
    <location>
        <begin position="1"/>
        <end position="79"/>
    </location>
</feature>
<dbReference type="VEuPathDB" id="FungiDB:A9K55_004064"/>
<evidence type="ECO:0000313" key="2">
    <source>
        <dbReference type="EMBL" id="ATY64525.1"/>
    </source>
</evidence>
<proteinExistence type="predicted"/>